<proteinExistence type="predicted"/>
<dbReference type="Proteomes" id="UP000268446">
    <property type="component" value="Unassembled WGS sequence"/>
</dbReference>
<dbReference type="GO" id="GO:0008901">
    <property type="term" value="F:ferredoxin hydrogenase activity"/>
    <property type="evidence" value="ECO:0007669"/>
    <property type="project" value="InterPro"/>
</dbReference>
<name>A0A497EWD4_9CREN</name>
<feature type="binding site" evidence="2">
    <location>
        <position position="341"/>
    </location>
    <ligand>
        <name>Fe cation</name>
        <dbReference type="ChEBI" id="CHEBI:24875"/>
    </ligand>
</feature>
<reference evidence="3 4" key="1">
    <citation type="submission" date="2018-06" db="EMBL/GenBank/DDBJ databases">
        <title>Extensive metabolic versatility and redundancy in microbially diverse, dynamic hydrothermal sediments.</title>
        <authorList>
            <person name="Dombrowski N."/>
            <person name="Teske A."/>
            <person name="Baker B.J."/>
        </authorList>
    </citation>
    <scope>NUCLEOTIDE SEQUENCE [LARGE SCALE GENOMIC DNA]</scope>
    <source>
        <strain evidence="3">B29_G17</strain>
    </source>
</reference>
<keyword evidence="2" id="KW-0408">Iron</keyword>
<dbReference type="PANTHER" id="PTHR43600">
    <property type="entry name" value="COENZYME F420 HYDROGENASE, SUBUNIT ALPHA"/>
    <property type="match status" value="1"/>
</dbReference>
<gene>
    <name evidence="3" type="ORF">DRJ20_02125</name>
</gene>
<dbReference type="GO" id="GO:0016151">
    <property type="term" value="F:nickel cation binding"/>
    <property type="evidence" value="ECO:0007669"/>
    <property type="project" value="InterPro"/>
</dbReference>
<dbReference type="PROSITE" id="PS00508">
    <property type="entry name" value="NI_HGENASE_L_2"/>
    <property type="match status" value="1"/>
</dbReference>
<dbReference type="Pfam" id="PF00374">
    <property type="entry name" value="NiFeSe_Hases"/>
    <property type="match status" value="1"/>
</dbReference>
<feature type="binding site" evidence="2">
    <location>
        <position position="293"/>
    </location>
    <ligand>
        <name>Mg(2+)</name>
        <dbReference type="ChEBI" id="CHEBI:18420"/>
    </ligand>
</feature>
<comment type="cofactor">
    <cofactor evidence="2">
        <name>Fe cation</name>
        <dbReference type="ChEBI" id="CHEBI:24875"/>
    </cofactor>
</comment>
<keyword evidence="2" id="KW-0479">Metal-binding</keyword>
<dbReference type="InterPro" id="IPR018194">
    <property type="entry name" value="Ni-dep_hyd_lsu_Ni_BS"/>
</dbReference>
<evidence type="ECO:0000256" key="1">
    <source>
        <dbReference type="ARBA" id="ARBA00023002"/>
    </source>
</evidence>
<evidence type="ECO:0008006" key="5">
    <source>
        <dbReference type="Google" id="ProtNLM"/>
    </source>
</evidence>
<keyword evidence="2" id="KW-0460">Magnesium</keyword>
<accession>A0A497EWD4</accession>
<keyword evidence="1" id="KW-0560">Oxidoreductase</keyword>
<dbReference type="SUPFAM" id="SSF56762">
    <property type="entry name" value="HydB/Nqo4-like"/>
    <property type="match status" value="1"/>
</dbReference>
<dbReference type="PANTHER" id="PTHR43600:SF4">
    <property type="entry name" value="CYTOSOLIC NIFE-HYDROGENASE, ALPHA SUBUNIT"/>
    <property type="match status" value="1"/>
</dbReference>
<feature type="binding site" evidence="2">
    <location>
        <position position="338"/>
    </location>
    <ligand>
        <name>Ni(2+)</name>
        <dbReference type="ChEBI" id="CHEBI:49786"/>
    </ligand>
</feature>
<sequence length="369" mass="40772">IIHSHALHFFLLYSPDLLLSDLPVQRRGLPELAKRHPQFIRNALAIRRFAQRVLEVLGGSSVHPTAAAPGGFAKPIDGEERLKLLDAGNEAMKIFSETLSQVEEVAVKSASGGVDEPSNFLSLHSEDDLALYDAPKIKAISGSGSLIDEFTPREYLEHIGEYVVPWSYAKAPFLKKLGYPDGTYRVGPLARINIAEKLSSDWAEDLRVKFNLKSSRPIASTRYYNLARLVELAYCFDKLISILSDSSLERAEAPERRVRVESNYGVGVVEAPRGTLIHHYFVDDRGIITGANMIVATVQNTPIIGRDVKVVASKVLKEGSEEKLLEEVSTLIRDYDPCLSCSVHCLNIPVVIEVLDSSGEVVARLPKEL</sequence>
<evidence type="ECO:0000313" key="3">
    <source>
        <dbReference type="EMBL" id="RLE51466.1"/>
    </source>
</evidence>
<dbReference type="EMBL" id="QMQZ01000054">
    <property type="protein sequence ID" value="RLE51466.1"/>
    <property type="molecule type" value="Genomic_DNA"/>
</dbReference>
<dbReference type="AlphaFoldDB" id="A0A497EWD4"/>
<dbReference type="Gene3D" id="1.10.645.10">
    <property type="entry name" value="Cytochrome-c3 Hydrogenase, chain B"/>
    <property type="match status" value="1"/>
</dbReference>
<dbReference type="InterPro" id="IPR029014">
    <property type="entry name" value="NiFe-Hase_large"/>
</dbReference>
<feature type="non-terminal residue" evidence="3">
    <location>
        <position position="1"/>
    </location>
</feature>
<protein>
    <recommendedName>
        <fullName evidence="5">Ni/Fe hydrogenase subunit alpha</fullName>
    </recommendedName>
</protein>
<evidence type="ECO:0000313" key="4">
    <source>
        <dbReference type="Proteomes" id="UP000268446"/>
    </source>
</evidence>
<keyword evidence="2" id="KW-0533">Nickel</keyword>
<comment type="caution">
    <text evidence="3">The sequence shown here is derived from an EMBL/GenBank/DDBJ whole genome shotgun (WGS) entry which is preliminary data.</text>
</comment>
<feature type="binding site" evidence="2">
    <location>
        <position position="344"/>
    </location>
    <ligand>
        <name>Mg(2+)</name>
        <dbReference type="ChEBI" id="CHEBI:18420"/>
    </ligand>
</feature>
<comment type="cofactor">
    <cofactor evidence="2">
        <name>Ni(2+)</name>
        <dbReference type="ChEBI" id="CHEBI:49786"/>
    </cofactor>
</comment>
<dbReference type="InterPro" id="IPR001501">
    <property type="entry name" value="Ni-dep_hyd_lsu"/>
</dbReference>
<evidence type="ECO:0000256" key="2">
    <source>
        <dbReference type="PIRSR" id="PIRSR601501-1"/>
    </source>
</evidence>
<organism evidence="3 4">
    <name type="scientific">Thermoproteota archaeon</name>
    <dbReference type="NCBI Taxonomy" id="2056631"/>
    <lineage>
        <taxon>Archaea</taxon>
        <taxon>Thermoproteota</taxon>
    </lineage>
</organism>